<keyword evidence="5" id="KW-0482">Metalloprotease</keyword>
<comment type="caution">
    <text evidence="5">The sequence shown here is derived from an EMBL/GenBank/DDBJ whole genome shotgun (WGS) entry which is preliminary data.</text>
</comment>
<dbReference type="GO" id="GO:0008237">
    <property type="term" value="F:metallopeptidase activity"/>
    <property type="evidence" value="ECO:0007669"/>
    <property type="project" value="UniProtKB-KW"/>
</dbReference>
<evidence type="ECO:0000313" key="6">
    <source>
        <dbReference type="Proteomes" id="UP000236319"/>
    </source>
</evidence>
<dbReference type="Pfam" id="PF05193">
    <property type="entry name" value="Peptidase_M16_C"/>
    <property type="match status" value="1"/>
</dbReference>
<dbReference type="GO" id="GO:0006508">
    <property type="term" value="P:proteolysis"/>
    <property type="evidence" value="ECO:0007669"/>
    <property type="project" value="UniProtKB-KW"/>
</dbReference>
<dbReference type="GeneID" id="39874030"/>
<feature type="compositionally biased region" description="Acidic residues" evidence="2">
    <location>
        <begin position="1075"/>
        <end position="1085"/>
    </location>
</feature>
<dbReference type="OrthoDB" id="952271at2759"/>
<dbReference type="EMBL" id="BDSA01000002">
    <property type="protein sequence ID" value="GBE60260.1"/>
    <property type="molecule type" value="Genomic_DNA"/>
</dbReference>
<evidence type="ECO:0000256" key="2">
    <source>
        <dbReference type="SAM" id="MobiDB-lite"/>
    </source>
</evidence>
<feature type="coiled-coil region" evidence="1">
    <location>
        <begin position="498"/>
        <end position="525"/>
    </location>
</feature>
<dbReference type="RefSeq" id="XP_028866503.1">
    <property type="nucleotide sequence ID" value="XM_029010670.1"/>
</dbReference>
<dbReference type="FunFam" id="3.30.830.10:FF:000031">
    <property type="entry name" value="Putative zinc metalloprotease"/>
    <property type="match status" value="1"/>
</dbReference>
<evidence type="ECO:0000256" key="1">
    <source>
        <dbReference type="SAM" id="Coils"/>
    </source>
</evidence>
<dbReference type="Gene3D" id="3.30.830.10">
    <property type="entry name" value="Metalloenzyme, LuxS/M16 peptidase-like"/>
    <property type="match status" value="4"/>
</dbReference>
<dbReference type="InterPro" id="IPR011249">
    <property type="entry name" value="Metalloenz_LuxS/M16"/>
</dbReference>
<feature type="region of interest" description="Disordered" evidence="2">
    <location>
        <begin position="1072"/>
        <end position="1151"/>
    </location>
</feature>
<dbReference type="SUPFAM" id="SSF63411">
    <property type="entry name" value="LuxS/MPP-like metallohydrolase"/>
    <property type="match status" value="4"/>
</dbReference>
<organism evidence="5 6">
    <name type="scientific">Babesia ovata</name>
    <dbReference type="NCBI Taxonomy" id="189622"/>
    <lineage>
        <taxon>Eukaryota</taxon>
        <taxon>Sar</taxon>
        <taxon>Alveolata</taxon>
        <taxon>Apicomplexa</taxon>
        <taxon>Aconoidasida</taxon>
        <taxon>Piroplasmida</taxon>
        <taxon>Babesiidae</taxon>
        <taxon>Babesia</taxon>
    </lineage>
</organism>
<dbReference type="FunFam" id="3.30.830.10:FF:000015">
    <property type="entry name" value="Putative zinc metalloprotease"/>
    <property type="match status" value="1"/>
</dbReference>
<keyword evidence="5" id="KW-0378">Hydrolase</keyword>
<sequence>MDEKIWEPVGKMTRFNLEGSEHASRVKNVIIQGFALVNLITVKHVEVSEYVSERSGLRIFFMHYESPIVNSYFIVPTRAESHEGLPHTLEHLIFLGSANYPERGTLDLLASRALAAGTNAWTDVDHTVYTISTAGLDGTLMMLPVYLDHLLRPTLTQEAFMTDVHRITPDGSNSGTVYSEMKDCEHDADNVTEFELNKLLYPGGSGYSMSFGGRLDALRETNVERVRDYHKRYYRLDNMSIAIGGHLNDAERVLKVIADAEEALIAAGVAAKAVKPAHYFGIRQWDDPVHYQPFIETVHKTVYFPSDDEELGQFTMAWRGPQWDAFQDIRALSILGLYLTHTPISPLEKELVYTKDPFGSGVGFVLDEYKETRFNITVMDVPCGEKMEQIAEKIGTVIKSVWEGTLDMERLHTIIRRERLTYFRSLETQPSNVLINGVVSYVVYGDKRKDLDEQIEGDDQMSRLLLKEESYWKGILEKYMIHAPWVGIRTVPSIEESNKIEREERELVQEQLKNADMELLKAQEELVTSIVSNKGGGVPKHVLDSFGVAAVENVQLPEWPYMRNFNSVGPDADGGRAMSGRVQLFNVHGHRAVEHYWPELTQQLDEVKINLQVNHVTSDFVRFIVLIPTMDLGLTHLEKQSLTLLTNLLFQSNLREGMGPKMSADEFIMELQEATSSYAATLGLSSSFGNVDAYSEILKISITCHVGYYERVFGILQRVLHDVQFTDEIVVAKIKSLMKSFQEKSRSAKANMRQALQAMRLKRESVRMSNGIAQQMEFLRTAEYGPITATLQSLYAKIFSQRNIVAHLTCNIVYMPKSWLSIWAQLPASGATGDNLRDMIGFKLATDVELSEQRAMYMSMASTDVAFFNHTIKAPLGFTHSEYAALSMLCEYLCMLESPLFRAIRGGGYAYDYMVSYLPSLGEMHLSLMQAVDVVEALRATRDVFGLIKDGSLPTEDDIISSRCSLVFNIVQCEETLSSYSYQTFQDAFRGVDSRFTMTSLNGIREVTPSDFRRLAETYLSQFLHFNDPSSTVAVVTNKSQADDIYKGLVEMGYNSLIRTSPKAMMKFASTGTLEEAETASDDEIDSHGDDSEGSVSNEIEEFEESDDEAIEDDAKDDEEEDDGASSEDAEEVDESEDEDSDIDDCGYFKP</sequence>
<dbReference type="Pfam" id="PF00675">
    <property type="entry name" value="Peptidase_M16"/>
    <property type="match status" value="1"/>
</dbReference>
<dbReference type="AlphaFoldDB" id="A0A2H6KB88"/>
<keyword evidence="1" id="KW-0175">Coiled coil</keyword>
<dbReference type="Proteomes" id="UP000236319">
    <property type="component" value="Unassembled WGS sequence"/>
</dbReference>
<reference evidence="5 6" key="1">
    <citation type="journal article" date="2017" name="BMC Genomics">
        <title>Whole-genome assembly of Babesia ovata and comparative genomics between closely related pathogens.</title>
        <authorList>
            <person name="Yamagishi J."/>
            <person name="Asada M."/>
            <person name="Hakimi H."/>
            <person name="Tanaka T.Q."/>
            <person name="Sugimoto C."/>
            <person name="Kawazu S."/>
        </authorList>
    </citation>
    <scope>NUCLEOTIDE SEQUENCE [LARGE SCALE GENOMIC DNA]</scope>
    <source>
        <strain evidence="5 6">Miyake</strain>
    </source>
</reference>
<feature type="compositionally biased region" description="Acidic residues" evidence="2">
    <location>
        <begin position="1099"/>
        <end position="1145"/>
    </location>
</feature>
<dbReference type="VEuPathDB" id="PiroplasmaDB:BOVATA_017530"/>
<feature type="domain" description="Peptidase M16 N-terminal" evidence="3">
    <location>
        <begin position="81"/>
        <end position="162"/>
    </location>
</feature>
<proteinExistence type="predicted"/>
<dbReference type="GO" id="GO:0046872">
    <property type="term" value="F:metal ion binding"/>
    <property type="evidence" value="ECO:0007669"/>
    <property type="project" value="InterPro"/>
</dbReference>
<dbReference type="InterPro" id="IPR007863">
    <property type="entry name" value="Peptidase_M16_C"/>
</dbReference>
<feature type="domain" description="Peptidase M16 C-terminal" evidence="4">
    <location>
        <begin position="222"/>
        <end position="413"/>
    </location>
</feature>
<name>A0A2H6KB88_9APIC</name>
<dbReference type="InterPro" id="IPR011765">
    <property type="entry name" value="Pept_M16_N"/>
</dbReference>
<keyword evidence="5" id="KW-0645">Protease</keyword>
<dbReference type="PANTHER" id="PTHR43016">
    <property type="entry name" value="PRESEQUENCE PROTEASE"/>
    <property type="match status" value="1"/>
</dbReference>
<protein>
    <submittedName>
        <fullName evidence="5">Metalloprotease 1 related protein</fullName>
    </submittedName>
</protein>
<gene>
    <name evidence="5" type="ORF">BOVATA_017530</name>
</gene>
<evidence type="ECO:0000259" key="3">
    <source>
        <dbReference type="Pfam" id="PF00675"/>
    </source>
</evidence>
<evidence type="ECO:0000259" key="4">
    <source>
        <dbReference type="Pfam" id="PF05193"/>
    </source>
</evidence>
<accession>A0A2H6KB88</accession>
<dbReference type="PANTHER" id="PTHR43016:SF16">
    <property type="entry name" value="METALLOPROTEASE, PUTATIVE (AFU_ORTHOLOGUE AFUA_4G07610)-RELATED"/>
    <property type="match status" value="1"/>
</dbReference>
<evidence type="ECO:0000313" key="5">
    <source>
        <dbReference type="EMBL" id="GBE60260.1"/>
    </source>
</evidence>
<keyword evidence="6" id="KW-1185">Reference proteome</keyword>